<reference evidence="1" key="1">
    <citation type="journal article" date="2023" name="IScience">
        <title>Live-bearing cockroach genome reveals convergent evolutionary mechanisms linked to viviparity in insects and beyond.</title>
        <authorList>
            <person name="Fouks B."/>
            <person name="Harrison M.C."/>
            <person name="Mikhailova A.A."/>
            <person name="Marchal E."/>
            <person name="English S."/>
            <person name="Carruthers M."/>
            <person name="Jennings E.C."/>
            <person name="Chiamaka E.L."/>
            <person name="Frigard R.A."/>
            <person name="Pippel M."/>
            <person name="Attardo G.M."/>
            <person name="Benoit J.B."/>
            <person name="Bornberg-Bauer E."/>
            <person name="Tobe S.S."/>
        </authorList>
    </citation>
    <scope>NUCLEOTIDE SEQUENCE</scope>
    <source>
        <strain evidence="1">Stay&amp;Tobe</strain>
    </source>
</reference>
<organism evidence="1 2">
    <name type="scientific">Diploptera punctata</name>
    <name type="common">Pacific beetle cockroach</name>
    <dbReference type="NCBI Taxonomy" id="6984"/>
    <lineage>
        <taxon>Eukaryota</taxon>
        <taxon>Metazoa</taxon>
        <taxon>Ecdysozoa</taxon>
        <taxon>Arthropoda</taxon>
        <taxon>Hexapoda</taxon>
        <taxon>Insecta</taxon>
        <taxon>Pterygota</taxon>
        <taxon>Neoptera</taxon>
        <taxon>Polyneoptera</taxon>
        <taxon>Dictyoptera</taxon>
        <taxon>Blattodea</taxon>
        <taxon>Blaberoidea</taxon>
        <taxon>Blaberidae</taxon>
        <taxon>Diplopterinae</taxon>
        <taxon>Diploptera</taxon>
    </lineage>
</organism>
<reference evidence="1" key="2">
    <citation type="submission" date="2023-05" db="EMBL/GenBank/DDBJ databases">
        <authorList>
            <person name="Fouks B."/>
        </authorList>
    </citation>
    <scope>NUCLEOTIDE SEQUENCE</scope>
    <source>
        <strain evidence="1">Stay&amp;Tobe</strain>
        <tissue evidence="1">Testes</tissue>
    </source>
</reference>
<feature type="non-terminal residue" evidence="1">
    <location>
        <position position="126"/>
    </location>
</feature>
<comment type="caution">
    <text evidence="1">The sequence shown here is derived from an EMBL/GenBank/DDBJ whole genome shotgun (WGS) entry which is preliminary data.</text>
</comment>
<gene>
    <name evidence="1" type="ORF">L9F63_002873</name>
</gene>
<feature type="non-terminal residue" evidence="1">
    <location>
        <position position="1"/>
    </location>
</feature>
<accession>A0AAD7ZRN9</accession>
<protein>
    <submittedName>
        <fullName evidence="1">Uncharacterized protein</fullName>
    </submittedName>
</protein>
<keyword evidence="2" id="KW-1185">Reference proteome</keyword>
<dbReference type="Proteomes" id="UP001233999">
    <property type="component" value="Unassembled WGS sequence"/>
</dbReference>
<sequence>YVPKLEYLNMFLNTLNDKLNLNMEKAIKAVRKMVMSFKLAALKEEKYERTSHQSRNLVVINLARENNEHYFKNNGVIVREAFYESRRIIYSFEQNILLLQIIILSDTTNVSPTIKCNRTTARAAVQ</sequence>
<name>A0AAD7ZRN9_DIPPU</name>
<dbReference type="EMBL" id="JASPKZ010007283">
    <property type="protein sequence ID" value="KAJ9585337.1"/>
    <property type="molecule type" value="Genomic_DNA"/>
</dbReference>
<evidence type="ECO:0000313" key="1">
    <source>
        <dbReference type="EMBL" id="KAJ9585337.1"/>
    </source>
</evidence>
<proteinExistence type="predicted"/>
<dbReference type="AlphaFoldDB" id="A0AAD7ZRN9"/>
<evidence type="ECO:0000313" key="2">
    <source>
        <dbReference type="Proteomes" id="UP001233999"/>
    </source>
</evidence>